<dbReference type="GO" id="GO:0003677">
    <property type="term" value="F:DNA binding"/>
    <property type="evidence" value="ECO:0007669"/>
    <property type="project" value="UniProtKB-KW"/>
</dbReference>
<sequence>MGESAVSKRKPEKVCHSVEEASALIKQLANPNRLAVICYLIEAPRTVAELEEDLGIPQPTLSQQLTQLREAKMIIGQRQARQVIYRIEDSRVLPLVQALRLIFAELNDIRMQNRGGEGVLPGAMDMFD</sequence>
<accession>A0A0B5E5T7</accession>
<dbReference type="OrthoDB" id="194599at2"/>
<dbReference type="Pfam" id="PF01022">
    <property type="entry name" value="HTH_5"/>
    <property type="match status" value="1"/>
</dbReference>
<evidence type="ECO:0000259" key="4">
    <source>
        <dbReference type="PROSITE" id="PS50987"/>
    </source>
</evidence>
<dbReference type="InterPro" id="IPR036388">
    <property type="entry name" value="WH-like_DNA-bd_sf"/>
</dbReference>
<dbReference type="PROSITE" id="PS50987">
    <property type="entry name" value="HTH_ARSR_2"/>
    <property type="match status" value="1"/>
</dbReference>
<reference evidence="5 6" key="1">
    <citation type="journal article" date="2014" name="Int. J. Syst. Evol. Microbiol.">
        <title>Celeribacter indicus sp. nov., a polycyclic aromatic hydrocarbon-degrading bacterium from deep-sea sediment and reclassification of Huaishuia halophila as Celeribacter halophilus comb. nov.</title>
        <authorList>
            <person name="Lai Q."/>
            <person name="Cao J."/>
            <person name="Yuan J."/>
            <person name="Li F."/>
            <person name="Shao Z."/>
        </authorList>
    </citation>
    <scope>NUCLEOTIDE SEQUENCE [LARGE SCALE GENOMIC DNA]</scope>
    <source>
        <strain evidence="5">P73</strain>
    </source>
</reference>
<evidence type="ECO:0000256" key="1">
    <source>
        <dbReference type="ARBA" id="ARBA00023015"/>
    </source>
</evidence>
<dbReference type="SUPFAM" id="SSF46785">
    <property type="entry name" value="Winged helix' DNA-binding domain"/>
    <property type="match status" value="1"/>
</dbReference>
<dbReference type="STRING" id="1208324.P73_4045"/>
<dbReference type="EMBL" id="CP004393">
    <property type="protein sequence ID" value="AJE48760.1"/>
    <property type="molecule type" value="Genomic_DNA"/>
</dbReference>
<keyword evidence="1" id="KW-0805">Transcription regulation</keyword>
<dbReference type="KEGG" id="cid:P73_4045"/>
<dbReference type="InterPro" id="IPR001845">
    <property type="entry name" value="HTH_ArsR_DNA-bd_dom"/>
</dbReference>
<dbReference type="GO" id="GO:0003700">
    <property type="term" value="F:DNA-binding transcription factor activity"/>
    <property type="evidence" value="ECO:0007669"/>
    <property type="project" value="InterPro"/>
</dbReference>
<name>A0A0B5E5T7_9RHOB</name>
<dbReference type="InterPro" id="IPR036390">
    <property type="entry name" value="WH_DNA-bd_sf"/>
</dbReference>
<dbReference type="InterPro" id="IPR011991">
    <property type="entry name" value="ArsR-like_HTH"/>
</dbReference>
<keyword evidence="3" id="KW-0804">Transcription</keyword>
<dbReference type="NCBIfam" id="NF033788">
    <property type="entry name" value="HTH_metalloreg"/>
    <property type="match status" value="1"/>
</dbReference>
<evidence type="ECO:0000313" key="6">
    <source>
        <dbReference type="Proteomes" id="UP000031521"/>
    </source>
</evidence>
<feature type="domain" description="HTH arsR-type" evidence="4">
    <location>
        <begin position="13"/>
        <end position="107"/>
    </location>
</feature>
<dbReference type="AlphaFoldDB" id="A0A0B5E5T7"/>
<protein>
    <submittedName>
        <fullName evidence="5">Nodulation protein nolR</fullName>
    </submittedName>
</protein>
<evidence type="ECO:0000256" key="2">
    <source>
        <dbReference type="ARBA" id="ARBA00023125"/>
    </source>
</evidence>
<organism evidence="5 6">
    <name type="scientific">Celeribacter indicus</name>
    <dbReference type="NCBI Taxonomy" id="1208324"/>
    <lineage>
        <taxon>Bacteria</taxon>
        <taxon>Pseudomonadati</taxon>
        <taxon>Pseudomonadota</taxon>
        <taxon>Alphaproteobacteria</taxon>
        <taxon>Rhodobacterales</taxon>
        <taxon>Roseobacteraceae</taxon>
        <taxon>Celeribacter</taxon>
    </lineage>
</organism>
<keyword evidence="2" id="KW-0238">DNA-binding</keyword>
<keyword evidence="6" id="KW-1185">Reference proteome</keyword>
<dbReference type="PANTHER" id="PTHR43132:SF2">
    <property type="entry name" value="ARSENICAL RESISTANCE OPERON REPRESSOR ARSR-RELATED"/>
    <property type="match status" value="1"/>
</dbReference>
<dbReference type="InterPro" id="IPR051011">
    <property type="entry name" value="Metal_resp_trans_reg"/>
</dbReference>
<evidence type="ECO:0000313" key="5">
    <source>
        <dbReference type="EMBL" id="AJE48760.1"/>
    </source>
</evidence>
<dbReference type="Proteomes" id="UP000031521">
    <property type="component" value="Chromosome"/>
</dbReference>
<gene>
    <name evidence="5" type="ORF">P73_4045</name>
</gene>
<dbReference type="PANTHER" id="PTHR43132">
    <property type="entry name" value="ARSENICAL RESISTANCE OPERON REPRESSOR ARSR-RELATED"/>
    <property type="match status" value="1"/>
</dbReference>
<dbReference type="PRINTS" id="PR00778">
    <property type="entry name" value="HTHARSR"/>
</dbReference>
<dbReference type="CDD" id="cd00090">
    <property type="entry name" value="HTH_ARSR"/>
    <property type="match status" value="1"/>
</dbReference>
<dbReference type="SMART" id="SM00418">
    <property type="entry name" value="HTH_ARSR"/>
    <property type="match status" value="1"/>
</dbReference>
<evidence type="ECO:0000256" key="3">
    <source>
        <dbReference type="ARBA" id="ARBA00023163"/>
    </source>
</evidence>
<dbReference type="HOGENOM" id="CLU_097806_6_4_5"/>
<dbReference type="Gene3D" id="1.10.10.10">
    <property type="entry name" value="Winged helix-like DNA-binding domain superfamily/Winged helix DNA-binding domain"/>
    <property type="match status" value="1"/>
</dbReference>
<proteinExistence type="predicted"/>